<dbReference type="InterPro" id="IPR046266">
    <property type="entry name" value="DUF6299"/>
</dbReference>
<feature type="domain" description="DUF6299" evidence="2">
    <location>
        <begin position="29"/>
        <end position="139"/>
    </location>
</feature>
<protein>
    <submittedName>
        <fullName evidence="3">DUF6299 family protein</fullName>
    </submittedName>
</protein>
<reference evidence="3" key="1">
    <citation type="submission" date="2024-01" db="EMBL/GenBank/DDBJ databases">
        <title>First draft genome sequence data of TA4-1, the type strain of Gram-positive actinobacterium Streptomyces chiangmaiensis.</title>
        <authorList>
            <person name="Yasawong M."/>
            <person name="Nantapong N."/>
        </authorList>
    </citation>
    <scope>NUCLEOTIDE SEQUENCE</scope>
    <source>
        <strain evidence="3">TA4-1</strain>
    </source>
</reference>
<accession>A0ABU7FJ49</accession>
<gene>
    <name evidence="3" type="ORF">VXC91_14510</name>
</gene>
<dbReference type="RefSeq" id="WP_329507595.1">
    <property type="nucleotide sequence ID" value="NZ_BAAAYZ010000114.1"/>
</dbReference>
<dbReference type="Pfam" id="PF19816">
    <property type="entry name" value="DUF6299"/>
    <property type="match status" value="1"/>
</dbReference>
<dbReference type="EMBL" id="JAYWVC010000037">
    <property type="protein sequence ID" value="MED7823164.1"/>
    <property type="molecule type" value="Genomic_DNA"/>
</dbReference>
<comment type="caution">
    <text evidence="3">The sequence shown here is derived from an EMBL/GenBank/DDBJ whole genome shotgun (WGS) entry which is preliminary data.</text>
</comment>
<keyword evidence="1" id="KW-0732">Signal</keyword>
<feature type="signal peptide" evidence="1">
    <location>
        <begin position="1"/>
        <end position="25"/>
    </location>
</feature>
<sequence>MSVRQVAGVVVGAVLLLSAAPVAGALSGPYDEVTVDRTGRLTADGTLTLSGTYRCLGGGGPVFVSSSVSQGDSRVAHGVGGTLAVCDGAEHRWTNSGTRKGAYVPGPAHIAATLMELSATGLPLPRFLAVRQQKVTLLEE</sequence>
<evidence type="ECO:0000256" key="1">
    <source>
        <dbReference type="SAM" id="SignalP"/>
    </source>
</evidence>
<evidence type="ECO:0000259" key="2">
    <source>
        <dbReference type="Pfam" id="PF19816"/>
    </source>
</evidence>
<feature type="chain" id="PRO_5047338344" evidence="1">
    <location>
        <begin position="26"/>
        <end position="140"/>
    </location>
</feature>
<evidence type="ECO:0000313" key="4">
    <source>
        <dbReference type="Proteomes" id="UP001333996"/>
    </source>
</evidence>
<dbReference type="Proteomes" id="UP001333996">
    <property type="component" value="Unassembled WGS sequence"/>
</dbReference>
<organism evidence="3 4">
    <name type="scientific">Streptomyces chiangmaiensis</name>
    <dbReference type="NCBI Taxonomy" id="766497"/>
    <lineage>
        <taxon>Bacteria</taxon>
        <taxon>Bacillati</taxon>
        <taxon>Actinomycetota</taxon>
        <taxon>Actinomycetes</taxon>
        <taxon>Kitasatosporales</taxon>
        <taxon>Streptomycetaceae</taxon>
        <taxon>Streptomyces</taxon>
    </lineage>
</organism>
<proteinExistence type="predicted"/>
<name>A0ABU7FJ49_9ACTN</name>
<evidence type="ECO:0000313" key="3">
    <source>
        <dbReference type="EMBL" id="MED7823164.1"/>
    </source>
</evidence>
<keyword evidence="4" id="KW-1185">Reference proteome</keyword>